<evidence type="ECO:0000313" key="7">
    <source>
        <dbReference type="EMBL" id="QES24864.1"/>
    </source>
</evidence>
<dbReference type="SMART" id="SM00644">
    <property type="entry name" value="Ami_2"/>
    <property type="match status" value="1"/>
</dbReference>
<accession>A0A5P2B372</accession>
<dbReference type="Pfam" id="PF01510">
    <property type="entry name" value="Amidase_2"/>
    <property type="match status" value="1"/>
</dbReference>
<keyword evidence="5" id="KW-0961">Cell wall biogenesis/degradation</keyword>
<evidence type="ECO:0000256" key="3">
    <source>
        <dbReference type="ARBA" id="ARBA00022729"/>
    </source>
</evidence>
<protein>
    <recommendedName>
        <fullName evidence="2">N-acetylmuramoyl-L-alanine amidase</fullName>
        <ecNumber evidence="2">3.5.1.28</ecNumber>
    </recommendedName>
</protein>
<organism evidence="7 8">
    <name type="scientific">Streptomyces venezuelae</name>
    <dbReference type="NCBI Taxonomy" id="54571"/>
    <lineage>
        <taxon>Bacteria</taxon>
        <taxon>Bacillati</taxon>
        <taxon>Actinomycetota</taxon>
        <taxon>Actinomycetes</taxon>
        <taxon>Kitasatosporales</taxon>
        <taxon>Streptomycetaceae</taxon>
        <taxon>Streptomyces</taxon>
    </lineage>
</organism>
<dbReference type="OrthoDB" id="66275at2"/>
<dbReference type="InterPro" id="IPR002502">
    <property type="entry name" value="Amidase_domain"/>
</dbReference>
<dbReference type="InterPro" id="IPR036505">
    <property type="entry name" value="Amidase/PGRP_sf"/>
</dbReference>
<keyword evidence="4" id="KW-0378">Hydrolase</keyword>
<dbReference type="Proteomes" id="UP000324106">
    <property type="component" value="Chromosome"/>
</dbReference>
<dbReference type="GO" id="GO:0008745">
    <property type="term" value="F:N-acetylmuramoyl-L-alanine amidase activity"/>
    <property type="evidence" value="ECO:0007669"/>
    <property type="project" value="UniProtKB-EC"/>
</dbReference>
<evidence type="ECO:0000256" key="2">
    <source>
        <dbReference type="ARBA" id="ARBA00011901"/>
    </source>
</evidence>
<dbReference type="SUPFAM" id="SSF69318">
    <property type="entry name" value="Integrin alpha N-terminal domain"/>
    <property type="match status" value="1"/>
</dbReference>
<dbReference type="PANTHER" id="PTHR30417">
    <property type="entry name" value="N-ACETYLMURAMOYL-L-ALANINE AMIDASE AMID"/>
    <property type="match status" value="1"/>
</dbReference>
<evidence type="ECO:0000256" key="5">
    <source>
        <dbReference type="ARBA" id="ARBA00023316"/>
    </source>
</evidence>
<evidence type="ECO:0000259" key="6">
    <source>
        <dbReference type="SMART" id="SM00644"/>
    </source>
</evidence>
<feature type="domain" description="N-acetylmuramoyl-L-alanine amidase" evidence="6">
    <location>
        <begin position="303"/>
        <end position="439"/>
    </location>
</feature>
<evidence type="ECO:0000256" key="1">
    <source>
        <dbReference type="ARBA" id="ARBA00001561"/>
    </source>
</evidence>
<keyword evidence="3" id="KW-0732">Signal</keyword>
<proteinExistence type="predicted"/>
<dbReference type="Pfam" id="PF13517">
    <property type="entry name" value="FG-GAP_3"/>
    <property type="match status" value="1"/>
</dbReference>
<dbReference type="EMBL" id="CP029194">
    <property type="protein sequence ID" value="QES24864.1"/>
    <property type="molecule type" value="Genomic_DNA"/>
</dbReference>
<dbReference type="FunFam" id="3.40.80.10:FF:000006">
    <property type="entry name" value="N-acetylmuramoyl-L-alanine amidase"/>
    <property type="match status" value="1"/>
</dbReference>
<reference evidence="7 8" key="1">
    <citation type="submission" date="2018-05" db="EMBL/GenBank/DDBJ databases">
        <title>Streptomyces venezuelae.</title>
        <authorList>
            <person name="Kim W."/>
            <person name="Lee N."/>
            <person name="Cho B.-K."/>
        </authorList>
    </citation>
    <scope>NUCLEOTIDE SEQUENCE [LARGE SCALE GENOMIC DNA]</scope>
    <source>
        <strain evidence="7 8">ATCC 15068</strain>
    </source>
</reference>
<evidence type="ECO:0000313" key="8">
    <source>
        <dbReference type="Proteomes" id="UP000324106"/>
    </source>
</evidence>
<name>A0A5P2B372_STRVZ</name>
<dbReference type="InterPro" id="IPR051206">
    <property type="entry name" value="NAMLAA_amidase_2"/>
</dbReference>
<dbReference type="InterPro" id="IPR028994">
    <property type="entry name" value="Integrin_alpha_N"/>
</dbReference>
<dbReference type="InterPro" id="IPR013517">
    <property type="entry name" value="FG-GAP"/>
</dbReference>
<dbReference type="GO" id="GO:0009254">
    <property type="term" value="P:peptidoglycan turnover"/>
    <property type="evidence" value="ECO:0007669"/>
    <property type="project" value="TreeGrafter"/>
</dbReference>
<dbReference type="GO" id="GO:0009253">
    <property type="term" value="P:peptidoglycan catabolic process"/>
    <property type="evidence" value="ECO:0007669"/>
    <property type="project" value="InterPro"/>
</dbReference>
<dbReference type="SUPFAM" id="SSF55846">
    <property type="entry name" value="N-acetylmuramoyl-L-alanine amidase-like"/>
    <property type="match status" value="1"/>
</dbReference>
<gene>
    <name evidence="7" type="ORF">DEJ46_29260</name>
</gene>
<dbReference type="EC" id="3.5.1.28" evidence="2"/>
<dbReference type="Gene3D" id="3.40.80.10">
    <property type="entry name" value="Peptidoglycan recognition protein-like"/>
    <property type="match status" value="1"/>
</dbReference>
<dbReference type="CDD" id="cd06583">
    <property type="entry name" value="PGRP"/>
    <property type="match status" value="1"/>
</dbReference>
<dbReference type="GO" id="GO:0071555">
    <property type="term" value="P:cell wall organization"/>
    <property type="evidence" value="ECO:0007669"/>
    <property type="project" value="UniProtKB-KW"/>
</dbReference>
<dbReference type="AlphaFoldDB" id="A0A5P2B372"/>
<evidence type="ECO:0000256" key="4">
    <source>
        <dbReference type="ARBA" id="ARBA00022801"/>
    </source>
</evidence>
<sequence>MTRSHRRDLKKKRLMYGAAAAVVATATLGTIAVASPGLLGGTGDAKAAAGDVSLQSQFANAAREFDVPQSVLMAVSYRQTRWESHDGLPSTTGAYNVMGLTDVDAEDVEQHDVKERLAHLNASGKAEIEKTFDEAKALAALPKETVDTDDPRLHTLDKAAGLIDSSADAVKNDTAASIRAGAALLAEYQKQAGAELSEDPADWYPAVARYSQSPDRKGADLFAERVFESIKTGERALTTEGQPVTLPAAPEVEPAKPSNVPLAASFASTTDTPTPECPPTGLVCDYRPAEVPSTGQRNYTLANRAKNTQLDVRRIVIHDTEGSYEGTIATFQSATAKGSAHYLIRASDGLVTQMVENKNIAWHAGNWTDNMHAIGVEHEGYAIKDGKWYTEPQYESSAKLVKFLATEYGIPLDREHIIGHDEVPGHVNAKVAGMHWDAGPFWDWNHYMSLLGAPTGAGGAGGLLQPGQLVRVVPPYTSANQPKITYGGSTVPAQPANFGYLYETPSTTTPIKDAYIPNVLWSDGPNWGNKVRAGGTYVVSAVQTNWTQIWYGGQKAWFYNPGGQYTSVVKDTSQRVLKAAAGKTPLIYGRAFPEKAAYPGTNGVTAPTDNPNYLSLYSFGAGGAYVKAGPAVKGDDYFGSAQTNVVGTDMYIPIRYNHRMAWVKASDVVESAPAPAVNATNRYNVLARDASGVLWQYQGTGNASAPFLNRYRVGSGWQVYNAITPMTALRADGTGDAVARDASGVLWYYQGSGNPAAPFKARLRTGGGWGIYDRIIAVRDVTNDGKPDLIAREKSGVLWLYKGTGVPATPFATRLRVGGGWQTYNAIVSTGDLSGDGKADLIGRDTSGVLWSYQGTGNATTPFATRYRVGGGWGAYNSIVGPSDLSADGRGDLIARDGSGTLWSYKGTGSLTAPYATRVNVGPGWQIYNLIF</sequence>
<dbReference type="PANTHER" id="PTHR30417:SF1">
    <property type="entry name" value="N-ACETYLMURAMOYL-L-ALANINE AMIDASE AMID"/>
    <property type="match status" value="1"/>
</dbReference>
<comment type="catalytic activity">
    <reaction evidence="1">
        <text>Hydrolyzes the link between N-acetylmuramoyl residues and L-amino acid residues in certain cell-wall glycopeptides.</text>
        <dbReference type="EC" id="3.5.1.28"/>
    </reaction>
</comment>